<sequence>MGFAWSSFVGQEFLLNTCFDAGLAEHQIMSCDSMTPLTFEWAFAAATDDVMIFSAAGEGYSLRAAQALDAEFERRGIARNDKKDAVFGLKSCAARALVVSQLRPGRRHALRIEHLGVFVDE</sequence>
<evidence type="ECO:0000313" key="1">
    <source>
        <dbReference type="EMBL" id="CAK9061900.1"/>
    </source>
</evidence>
<accession>A0ABP0NDN2</accession>
<dbReference type="EMBL" id="CAXAMM010027969">
    <property type="protein sequence ID" value="CAK9061900.1"/>
    <property type="molecule type" value="Genomic_DNA"/>
</dbReference>
<dbReference type="Proteomes" id="UP001642464">
    <property type="component" value="Unassembled WGS sequence"/>
</dbReference>
<protein>
    <submittedName>
        <fullName evidence="1">Uncharacterized protein</fullName>
    </submittedName>
</protein>
<organism evidence="1 2">
    <name type="scientific">Durusdinium trenchii</name>
    <dbReference type="NCBI Taxonomy" id="1381693"/>
    <lineage>
        <taxon>Eukaryota</taxon>
        <taxon>Sar</taxon>
        <taxon>Alveolata</taxon>
        <taxon>Dinophyceae</taxon>
        <taxon>Suessiales</taxon>
        <taxon>Symbiodiniaceae</taxon>
        <taxon>Durusdinium</taxon>
    </lineage>
</organism>
<evidence type="ECO:0000313" key="2">
    <source>
        <dbReference type="Proteomes" id="UP001642464"/>
    </source>
</evidence>
<keyword evidence="2" id="KW-1185">Reference proteome</keyword>
<name>A0ABP0NDN2_9DINO</name>
<comment type="caution">
    <text evidence="1">The sequence shown here is derived from an EMBL/GenBank/DDBJ whole genome shotgun (WGS) entry which is preliminary data.</text>
</comment>
<feature type="non-terminal residue" evidence="1">
    <location>
        <position position="121"/>
    </location>
</feature>
<reference evidence="1 2" key="1">
    <citation type="submission" date="2024-02" db="EMBL/GenBank/DDBJ databases">
        <authorList>
            <person name="Chen Y."/>
            <person name="Shah S."/>
            <person name="Dougan E. K."/>
            <person name="Thang M."/>
            <person name="Chan C."/>
        </authorList>
    </citation>
    <scope>NUCLEOTIDE SEQUENCE [LARGE SCALE GENOMIC DNA]</scope>
</reference>
<gene>
    <name evidence="1" type="ORF">SCF082_LOCUS32346</name>
</gene>
<proteinExistence type="predicted"/>